<name>A0A917ERA7_9BACI</name>
<reference evidence="1" key="2">
    <citation type="submission" date="2020-09" db="EMBL/GenBank/DDBJ databases">
        <authorList>
            <person name="Sun Q."/>
            <person name="Zhou Y."/>
        </authorList>
    </citation>
    <scope>NUCLEOTIDE SEQUENCE</scope>
    <source>
        <strain evidence="1">CGMCC 1.12698</strain>
    </source>
</reference>
<accession>A0A917ERA7</accession>
<protein>
    <submittedName>
        <fullName evidence="1">Uncharacterized protein</fullName>
    </submittedName>
</protein>
<gene>
    <name evidence="1" type="ORF">GCM10007140_19800</name>
</gene>
<sequence length="53" mass="6380">MVWILLFFLLVGLTLVIVWTGGSDSHYKSPYSFYWDRQQIDSEEEEENHQEKD</sequence>
<keyword evidence="2" id="KW-1185">Reference proteome</keyword>
<dbReference type="RefSeq" id="WP_188388200.1">
    <property type="nucleotide sequence ID" value="NZ_BMFK01000001.1"/>
</dbReference>
<dbReference type="Proteomes" id="UP000605259">
    <property type="component" value="Unassembled WGS sequence"/>
</dbReference>
<organism evidence="1 2">
    <name type="scientific">Priestia taiwanensis</name>
    <dbReference type="NCBI Taxonomy" id="1347902"/>
    <lineage>
        <taxon>Bacteria</taxon>
        <taxon>Bacillati</taxon>
        <taxon>Bacillota</taxon>
        <taxon>Bacilli</taxon>
        <taxon>Bacillales</taxon>
        <taxon>Bacillaceae</taxon>
        <taxon>Priestia</taxon>
    </lineage>
</organism>
<comment type="caution">
    <text evidence="1">The sequence shown here is derived from an EMBL/GenBank/DDBJ whole genome shotgun (WGS) entry which is preliminary data.</text>
</comment>
<dbReference type="AlphaFoldDB" id="A0A917ERA7"/>
<evidence type="ECO:0000313" key="2">
    <source>
        <dbReference type="Proteomes" id="UP000605259"/>
    </source>
</evidence>
<proteinExistence type="predicted"/>
<reference evidence="1" key="1">
    <citation type="journal article" date="2014" name="Int. J. Syst. Evol. Microbiol.">
        <title>Complete genome sequence of Corynebacterium casei LMG S-19264T (=DSM 44701T), isolated from a smear-ripened cheese.</title>
        <authorList>
            <consortium name="US DOE Joint Genome Institute (JGI-PGF)"/>
            <person name="Walter F."/>
            <person name="Albersmeier A."/>
            <person name="Kalinowski J."/>
            <person name="Ruckert C."/>
        </authorList>
    </citation>
    <scope>NUCLEOTIDE SEQUENCE</scope>
    <source>
        <strain evidence="1">CGMCC 1.12698</strain>
    </source>
</reference>
<evidence type="ECO:0000313" key="1">
    <source>
        <dbReference type="EMBL" id="GGE69840.1"/>
    </source>
</evidence>
<dbReference type="EMBL" id="BMFK01000001">
    <property type="protein sequence ID" value="GGE69840.1"/>
    <property type="molecule type" value="Genomic_DNA"/>
</dbReference>